<dbReference type="OrthoDB" id="9798935at2"/>
<dbReference type="GO" id="GO:0019867">
    <property type="term" value="C:outer membrane"/>
    <property type="evidence" value="ECO:0007669"/>
    <property type="project" value="InterPro"/>
</dbReference>
<dbReference type="Gene3D" id="2.40.40.10">
    <property type="entry name" value="RlpA-like domain"/>
    <property type="match status" value="1"/>
</dbReference>
<dbReference type="InterPro" id="IPR059180">
    <property type="entry name" value="3D_YorM"/>
</dbReference>
<accession>S0G6F6</accession>
<keyword evidence="1" id="KW-0732">Signal</keyword>
<dbReference type="Pfam" id="PF06725">
    <property type="entry name" value="3D"/>
    <property type="match status" value="1"/>
</dbReference>
<sequence>METTAYCGCKKCCEWHRGSWALLKLNFWDRYITKGKNKGKEYTGKTASGKDPQESYDGLLSVDTVTHPWKVPHRVAPPWLWLPEDGTIAADTRYYPFGTRMKIPGYGWGVVNDRGGAIKGPERLDLYFDSHKDALRWGRRRVKVRIER</sequence>
<dbReference type="EMBL" id="APJX01000003">
    <property type="protein sequence ID" value="EMS80036.1"/>
    <property type="molecule type" value="Genomic_DNA"/>
</dbReference>
<organism evidence="3 4">
    <name type="scientific">Desulfotignum phosphitoxidans DSM 13687</name>
    <dbReference type="NCBI Taxonomy" id="1286635"/>
    <lineage>
        <taxon>Bacteria</taxon>
        <taxon>Pseudomonadati</taxon>
        <taxon>Thermodesulfobacteriota</taxon>
        <taxon>Desulfobacteria</taxon>
        <taxon>Desulfobacterales</taxon>
        <taxon>Desulfobacteraceae</taxon>
        <taxon>Desulfotignum</taxon>
    </lineage>
</organism>
<dbReference type="SUPFAM" id="SSF50685">
    <property type="entry name" value="Barwin-like endoglucanases"/>
    <property type="match status" value="1"/>
</dbReference>
<name>S0G6F6_9BACT</name>
<dbReference type="InterPro" id="IPR010611">
    <property type="entry name" value="3D_dom"/>
</dbReference>
<proteinExistence type="predicted"/>
<dbReference type="InterPro" id="IPR051933">
    <property type="entry name" value="Resuscitation_pf_RpfB"/>
</dbReference>
<dbReference type="GO" id="GO:0009254">
    <property type="term" value="P:peptidoglycan turnover"/>
    <property type="evidence" value="ECO:0007669"/>
    <property type="project" value="InterPro"/>
</dbReference>
<reference evidence="3 4" key="1">
    <citation type="journal article" date="2013" name="Genome Announc.">
        <title>Draft Genome Sequence of Desulfotignum phosphitoxidans DSM 13687 Strain FiPS-3.</title>
        <authorList>
            <person name="Poehlein A."/>
            <person name="Daniel R."/>
            <person name="Simeonova D.D."/>
        </authorList>
    </citation>
    <scope>NUCLEOTIDE SEQUENCE [LARGE SCALE GENOMIC DNA]</scope>
    <source>
        <strain evidence="3 4">DSM 13687</strain>
    </source>
</reference>
<dbReference type="AlphaFoldDB" id="S0G6F6"/>
<evidence type="ECO:0000313" key="3">
    <source>
        <dbReference type="EMBL" id="EMS80036.1"/>
    </source>
</evidence>
<comment type="caution">
    <text evidence="3">The sequence shown here is derived from an EMBL/GenBank/DDBJ whole genome shotgun (WGS) entry which is preliminary data.</text>
</comment>
<keyword evidence="4" id="KW-1185">Reference proteome</keyword>
<protein>
    <recommendedName>
        <fullName evidence="2">3D domain-containing protein</fullName>
    </recommendedName>
</protein>
<dbReference type="InterPro" id="IPR036908">
    <property type="entry name" value="RlpA-like_sf"/>
</dbReference>
<evidence type="ECO:0000259" key="2">
    <source>
        <dbReference type="Pfam" id="PF06725"/>
    </source>
</evidence>
<evidence type="ECO:0000256" key="1">
    <source>
        <dbReference type="ARBA" id="ARBA00022729"/>
    </source>
</evidence>
<dbReference type="PANTHER" id="PTHR39160:SF4">
    <property type="entry name" value="RESUSCITATION-PROMOTING FACTOR RPFB"/>
    <property type="match status" value="1"/>
</dbReference>
<dbReference type="Proteomes" id="UP000014216">
    <property type="component" value="Unassembled WGS sequence"/>
</dbReference>
<dbReference type="PANTHER" id="PTHR39160">
    <property type="entry name" value="CELL WALL-BINDING PROTEIN YOCH"/>
    <property type="match status" value="1"/>
</dbReference>
<feature type="domain" description="3D" evidence="2">
    <location>
        <begin position="87"/>
        <end position="145"/>
    </location>
</feature>
<dbReference type="GO" id="GO:0004553">
    <property type="term" value="F:hydrolase activity, hydrolyzing O-glycosyl compounds"/>
    <property type="evidence" value="ECO:0007669"/>
    <property type="project" value="InterPro"/>
</dbReference>
<dbReference type="RefSeq" id="WP_006965367.1">
    <property type="nucleotide sequence ID" value="NZ_APJX01000003.1"/>
</dbReference>
<evidence type="ECO:0000313" key="4">
    <source>
        <dbReference type="Proteomes" id="UP000014216"/>
    </source>
</evidence>
<gene>
    <name evidence="3" type="ORF">Dpo_3c01790</name>
</gene>
<dbReference type="CDD" id="cd14667">
    <property type="entry name" value="3D_containing_proteins"/>
    <property type="match status" value="1"/>
</dbReference>